<keyword evidence="1" id="KW-0812">Transmembrane</keyword>
<gene>
    <name evidence="2" type="ORF">BDZ94DRAFT_1303182</name>
</gene>
<comment type="caution">
    <text evidence="2">The sequence shown here is derived from an EMBL/GenBank/DDBJ whole genome shotgun (WGS) entry which is preliminary data.</text>
</comment>
<reference evidence="2" key="1">
    <citation type="submission" date="2020-11" db="EMBL/GenBank/DDBJ databases">
        <authorList>
            <consortium name="DOE Joint Genome Institute"/>
            <person name="Ahrendt S."/>
            <person name="Riley R."/>
            <person name="Andreopoulos W."/>
            <person name="Labutti K."/>
            <person name="Pangilinan J."/>
            <person name="Ruiz-Duenas F.J."/>
            <person name="Barrasa J.M."/>
            <person name="Sanchez-Garcia M."/>
            <person name="Camarero S."/>
            <person name="Miyauchi S."/>
            <person name="Serrano A."/>
            <person name="Linde D."/>
            <person name="Babiker R."/>
            <person name="Drula E."/>
            <person name="Ayuso-Fernandez I."/>
            <person name="Pacheco R."/>
            <person name="Padilla G."/>
            <person name="Ferreira P."/>
            <person name="Barriuso J."/>
            <person name="Kellner H."/>
            <person name="Castanera R."/>
            <person name="Alfaro M."/>
            <person name="Ramirez L."/>
            <person name="Pisabarro A.G."/>
            <person name="Kuo A."/>
            <person name="Tritt A."/>
            <person name="Lipzen A."/>
            <person name="He G."/>
            <person name="Yan M."/>
            <person name="Ng V."/>
            <person name="Cullen D."/>
            <person name="Martin F."/>
            <person name="Rosso M.-N."/>
            <person name="Henrissat B."/>
            <person name="Hibbett D."/>
            <person name="Martinez A.T."/>
            <person name="Grigoriev I.V."/>
        </authorList>
    </citation>
    <scope>NUCLEOTIDE SEQUENCE</scope>
    <source>
        <strain evidence="2">CBS 247.69</strain>
    </source>
</reference>
<organism evidence="2 3">
    <name type="scientific">Collybia nuda</name>
    <dbReference type="NCBI Taxonomy" id="64659"/>
    <lineage>
        <taxon>Eukaryota</taxon>
        <taxon>Fungi</taxon>
        <taxon>Dikarya</taxon>
        <taxon>Basidiomycota</taxon>
        <taxon>Agaricomycotina</taxon>
        <taxon>Agaricomycetes</taxon>
        <taxon>Agaricomycetidae</taxon>
        <taxon>Agaricales</taxon>
        <taxon>Tricholomatineae</taxon>
        <taxon>Clitocybaceae</taxon>
        <taxon>Collybia</taxon>
    </lineage>
</organism>
<keyword evidence="1" id="KW-1133">Transmembrane helix</keyword>
<feature type="transmembrane region" description="Helical" evidence="1">
    <location>
        <begin position="26"/>
        <end position="47"/>
    </location>
</feature>
<dbReference type="OrthoDB" id="2744793at2759"/>
<feature type="transmembrane region" description="Helical" evidence="1">
    <location>
        <begin position="225"/>
        <end position="250"/>
    </location>
</feature>
<feature type="transmembrane region" description="Helical" evidence="1">
    <location>
        <begin position="262"/>
        <end position="286"/>
    </location>
</feature>
<keyword evidence="1" id="KW-0472">Membrane</keyword>
<evidence type="ECO:0000256" key="1">
    <source>
        <dbReference type="SAM" id="Phobius"/>
    </source>
</evidence>
<feature type="transmembrane region" description="Helical" evidence="1">
    <location>
        <begin position="184"/>
        <end position="204"/>
    </location>
</feature>
<evidence type="ECO:0000313" key="3">
    <source>
        <dbReference type="Proteomes" id="UP000807353"/>
    </source>
</evidence>
<dbReference type="EMBL" id="MU150229">
    <property type="protein sequence ID" value="KAF9469463.1"/>
    <property type="molecule type" value="Genomic_DNA"/>
</dbReference>
<feature type="transmembrane region" description="Helical" evidence="1">
    <location>
        <begin position="144"/>
        <end position="164"/>
    </location>
</feature>
<evidence type="ECO:0000313" key="2">
    <source>
        <dbReference type="EMBL" id="KAF9469463.1"/>
    </source>
</evidence>
<proteinExistence type="predicted"/>
<feature type="transmembrane region" description="Helical" evidence="1">
    <location>
        <begin position="113"/>
        <end position="132"/>
    </location>
</feature>
<keyword evidence="3" id="KW-1185">Reference proteome</keyword>
<name>A0A9P6CRC0_9AGAR</name>
<dbReference type="Proteomes" id="UP000807353">
    <property type="component" value="Unassembled WGS sequence"/>
</dbReference>
<dbReference type="AlphaFoldDB" id="A0A9P6CRC0"/>
<feature type="transmembrane region" description="Helical" evidence="1">
    <location>
        <begin position="59"/>
        <end position="79"/>
    </location>
</feature>
<sequence length="289" mass="31758">MGVISRAAQDASIATHGAGYFFAKSVTFTLIYGIFVLLFMQSGIVFLKKKQSNHSQNWMFLITAVTFVLATINEAALILETSVYLESALVQDNTSSPIDNYNTALKLMIKPNIVFESVSIFQVIISDCIIIWRASVLLQRQRLLIILPSFLLLCSAALDTLFLWNLSKYPEVGLNKLGDILSSAIVAISLATNVVTTTIVLIRFRTHKKEMTSALGAHRATQVETVLALLIESGVLFGLLQSVAVLVFYLPPGEPESDTTRMYAYGAISAIYFGISAIYPTAVIVFERT</sequence>
<protein>
    <submittedName>
        <fullName evidence="2">Uncharacterized protein</fullName>
    </submittedName>
</protein>
<accession>A0A9P6CRC0</accession>